<comment type="function">
    <text evidence="5">Responsible for synthesis of pseudouridine from uracil.</text>
</comment>
<evidence type="ECO:0000256" key="3">
    <source>
        <dbReference type="ARBA" id="ARBA00023235"/>
    </source>
</evidence>
<dbReference type="PANTHER" id="PTHR21600">
    <property type="entry name" value="MITOCHONDRIAL RNA PSEUDOURIDINE SYNTHASE"/>
    <property type="match status" value="1"/>
</dbReference>
<dbReference type="CDD" id="cd02869">
    <property type="entry name" value="PseudoU_synth_RluA_like"/>
    <property type="match status" value="1"/>
</dbReference>
<dbReference type="InterPro" id="IPR050188">
    <property type="entry name" value="RluA_PseudoU_synthase"/>
</dbReference>
<dbReference type="EMBL" id="AVPG01000006">
    <property type="protein sequence ID" value="KGX87516.1"/>
    <property type="molecule type" value="Genomic_DNA"/>
</dbReference>
<dbReference type="NCBIfam" id="TIGR00005">
    <property type="entry name" value="rluA_subfam"/>
    <property type="match status" value="1"/>
</dbReference>
<evidence type="ECO:0000256" key="2">
    <source>
        <dbReference type="ARBA" id="ARBA00010876"/>
    </source>
</evidence>
<dbReference type="Pfam" id="PF00849">
    <property type="entry name" value="PseudoU_synth_2"/>
    <property type="match status" value="1"/>
</dbReference>
<dbReference type="GO" id="GO:0140098">
    <property type="term" value="F:catalytic activity, acting on RNA"/>
    <property type="evidence" value="ECO:0007669"/>
    <property type="project" value="UniProtKB-ARBA"/>
</dbReference>
<keyword evidence="8" id="KW-1185">Reference proteome</keyword>
<dbReference type="GO" id="GO:0003723">
    <property type="term" value="F:RNA binding"/>
    <property type="evidence" value="ECO:0007669"/>
    <property type="project" value="InterPro"/>
</dbReference>
<evidence type="ECO:0000256" key="4">
    <source>
        <dbReference type="PIRSR" id="PIRSR606225-1"/>
    </source>
</evidence>
<feature type="domain" description="Pseudouridine synthase RsuA/RluA-like" evidence="6">
    <location>
        <begin position="93"/>
        <end position="246"/>
    </location>
</feature>
<organism evidence="7 8">
    <name type="scientific">Pontibacillus litoralis JSM 072002</name>
    <dbReference type="NCBI Taxonomy" id="1385512"/>
    <lineage>
        <taxon>Bacteria</taxon>
        <taxon>Bacillati</taxon>
        <taxon>Bacillota</taxon>
        <taxon>Bacilli</taxon>
        <taxon>Bacillales</taxon>
        <taxon>Bacillaceae</taxon>
        <taxon>Pontibacillus</taxon>
    </lineage>
</organism>
<dbReference type="STRING" id="1385512.N784_14820"/>
<sequence length="304" mass="34468">MQMIKRGEWLELQVPKDWSNHSLEHVLKSDIHIPKKQLHQLRMSKGAKINEKVMPWSSILQEGDELLIHLFIPEALGVYPTDMNLHILYEDDHVLVVNKPTGINVHPNEEGDKNTLANGVAYHYLKTGLQAKVRHIHRLDQHTTGAVIFAKHSLASATMDRLLEQRAIKRTYLALAQGKVKEQKGTISEKIGRDRHHPSRRRISPTGQKAVTNYEVVSYHGKQDVTLVKLQLQTGRTHQIRVHMAHIDHPLLGDTLYGGRKGDRQALHAAKVTFPHPISKESITCLAPFIEGDSMFSGEADHYL</sequence>
<proteinExistence type="inferred from homology"/>
<dbReference type="EC" id="5.4.99.-" evidence="5"/>
<feature type="active site" evidence="4">
    <location>
        <position position="140"/>
    </location>
</feature>
<evidence type="ECO:0000256" key="5">
    <source>
        <dbReference type="RuleBase" id="RU362028"/>
    </source>
</evidence>
<gene>
    <name evidence="7" type="ORF">N784_14820</name>
</gene>
<dbReference type="FunFam" id="3.30.2350.10:FF:000005">
    <property type="entry name" value="Pseudouridine synthase"/>
    <property type="match status" value="1"/>
</dbReference>
<comment type="similarity">
    <text evidence="2 5">Belongs to the pseudouridine synthase RluA family.</text>
</comment>
<dbReference type="Gene3D" id="3.30.2350.10">
    <property type="entry name" value="Pseudouridine synthase"/>
    <property type="match status" value="1"/>
</dbReference>
<dbReference type="InterPro" id="IPR006145">
    <property type="entry name" value="PsdUridine_synth_RsuA/RluA"/>
</dbReference>
<evidence type="ECO:0000256" key="1">
    <source>
        <dbReference type="ARBA" id="ARBA00000073"/>
    </source>
</evidence>
<dbReference type="InterPro" id="IPR006224">
    <property type="entry name" value="PsdUridine_synth_RluA-like_CS"/>
</dbReference>
<dbReference type="OrthoDB" id="9807829at2"/>
<dbReference type="InterPro" id="IPR020103">
    <property type="entry name" value="PsdUridine_synth_cat_dom_sf"/>
</dbReference>
<comment type="catalytic activity">
    <reaction evidence="1 5">
        <text>a uridine in RNA = a pseudouridine in RNA</text>
        <dbReference type="Rhea" id="RHEA:48348"/>
        <dbReference type="Rhea" id="RHEA-COMP:12068"/>
        <dbReference type="Rhea" id="RHEA-COMP:12069"/>
        <dbReference type="ChEBI" id="CHEBI:65314"/>
        <dbReference type="ChEBI" id="CHEBI:65315"/>
    </reaction>
</comment>
<dbReference type="GO" id="GO:0009982">
    <property type="term" value="F:pseudouridine synthase activity"/>
    <property type="evidence" value="ECO:0007669"/>
    <property type="project" value="InterPro"/>
</dbReference>
<evidence type="ECO:0000313" key="7">
    <source>
        <dbReference type="EMBL" id="KGX87516.1"/>
    </source>
</evidence>
<evidence type="ECO:0000259" key="6">
    <source>
        <dbReference type="Pfam" id="PF00849"/>
    </source>
</evidence>
<dbReference type="RefSeq" id="WP_052127154.1">
    <property type="nucleotide sequence ID" value="NZ_AVPG01000006.1"/>
</dbReference>
<dbReference type="eggNOG" id="COG0564">
    <property type="taxonomic scope" value="Bacteria"/>
</dbReference>
<accession>A0A0A5G344</accession>
<dbReference type="Proteomes" id="UP000030401">
    <property type="component" value="Unassembled WGS sequence"/>
</dbReference>
<dbReference type="InterPro" id="IPR006225">
    <property type="entry name" value="PsdUridine_synth_RluC/D"/>
</dbReference>
<dbReference type="SUPFAM" id="SSF55120">
    <property type="entry name" value="Pseudouridine synthase"/>
    <property type="match status" value="1"/>
</dbReference>
<protein>
    <recommendedName>
        <fullName evidence="5">Pseudouridine synthase</fullName>
        <ecNumber evidence="5">5.4.99.-</ecNumber>
    </recommendedName>
</protein>
<dbReference type="PROSITE" id="PS01129">
    <property type="entry name" value="PSI_RLU"/>
    <property type="match status" value="1"/>
</dbReference>
<keyword evidence="3 5" id="KW-0413">Isomerase</keyword>
<dbReference type="GO" id="GO:0000455">
    <property type="term" value="P:enzyme-directed rRNA pseudouridine synthesis"/>
    <property type="evidence" value="ECO:0007669"/>
    <property type="project" value="TreeGrafter"/>
</dbReference>
<comment type="caution">
    <text evidence="7">The sequence shown here is derived from an EMBL/GenBank/DDBJ whole genome shotgun (WGS) entry which is preliminary data.</text>
</comment>
<evidence type="ECO:0000313" key="8">
    <source>
        <dbReference type="Proteomes" id="UP000030401"/>
    </source>
</evidence>
<reference evidence="7 8" key="1">
    <citation type="submission" date="2013-08" db="EMBL/GenBank/DDBJ databases">
        <authorList>
            <person name="Huang J."/>
            <person name="Wang G."/>
        </authorList>
    </citation>
    <scope>NUCLEOTIDE SEQUENCE [LARGE SCALE GENOMIC DNA]</scope>
    <source>
        <strain evidence="7 8">JSM 072002</strain>
    </source>
</reference>
<dbReference type="AlphaFoldDB" id="A0A0A5G344"/>
<name>A0A0A5G344_9BACI</name>
<dbReference type="PANTHER" id="PTHR21600:SF71">
    <property type="entry name" value="PSEUDOURIDINE SYNTHASE"/>
    <property type="match status" value="1"/>
</dbReference>